<evidence type="ECO:0000256" key="1">
    <source>
        <dbReference type="ARBA" id="ARBA00022729"/>
    </source>
</evidence>
<organism evidence="4 5">
    <name type="scientific">Zobellia amurskyensis</name>
    <dbReference type="NCBI Taxonomy" id="248905"/>
    <lineage>
        <taxon>Bacteria</taxon>
        <taxon>Pseudomonadati</taxon>
        <taxon>Bacteroidota</taxon>
        <taxon>Flavobacteriia</taxon>
        <taxon>Flavobacteriales</taxon>
        <taxon>Flavobacteriaceae</taxon>
        <taxon>Zobellia</taxon>
    </lineage>
</organism>
<feature type="domain" description="Secretion system C-terminal sorting" evidence="3">
    <location>
        <begin position="93"/>
        <end position="156"/>
    </location>
</feature>
<feature type="signal peptide" evidence="2">
    <location>
        <begin position="1"/>
        <end position="19"/>
    </location>
</feature>
<keyword evidence="1 2" id="KW-0732">Signal</keyword>
<protein>
    <submittedName>
        <fullName evidence="4">T9SS C-terminal target domain-containing protein</fullName>
    </submittedName>
</protein>
<evidence type="ECO:0000313" key="4">
    <source>
        <dbReference type="EMBL" id="MUH38089.1"/>
    </source>
</evidence>
<dbReference type="InterPro" id="IPR026444">
    <property type="entry name" value="Secre_tail"/>
</dbReference>
<evidence type="ECO:0000259" key="3">
    <source>
        <dbReference type="Pfam" id="PF18962"/>
    </source>
</evidence>
<dbReference type="EMBL" id="RCNR01000066">
    <property type="protein sequence ID" value="MUH38089.1"/>
    <property type="molecule type" value="Genomic_DNA"/>
</dbReference>
<dbReference type="AlphaFoldDB" id="A0A7X3D3A6"/>
<proteinExistence type="predicted"/>
<reference evidence="4 5" key="1">
    <citation type="journal article" date="2019" name="Mar. Drugs">
        <title>Comparative Genomics and CAZyme Genome Repertoires of Marine Zobellia amurskyensis KMM 3526(T) and Zobellia laminariae KMM 3676(T).</title>
        <authorList>
            <person name="Chernysheva N."/>
            <person name="Bystritskaya E."/>
            <person name="Stenkova A."/>
            <person name="Golovkin I."/>
            <person name="Nedashkovskaya O."/>
            <person name="Isaeva M."/>
        </authorList>
    </citation>
    <scope>NUCLEOTIDE SEQUENCE [LARGE SCALE GENOMIC DNA]</scope>
    <source>
        <strain evidence="4 5">KMM 3526</strain>
    </source>
</reference>
<evidence type="ECO:0000313" key="5">
    <source>
        <dbReference type="Proteomes" id="UP000540519"/>
    </source>
</evidence>
<gene>
    <name evidence="4" type="ORF">D9O36_19725</name>
</gene>
<accession>A0A7X3D3A6</accession>
<dbReference type="Pfam" id="PF18962">
    <property type="entry name" value="Por_Secre_tail"/>
    <property type="match status" value="1"/>
</dbReference>
<dbReference type="OrthoDB" id="1352409at2"/>
<dbReference type="Proteomes" id="UP000540519">
    <property type="component" value="Unassembled WGS sequence"/>
</dbReference>
<evidence type="ECO:0000256" key="2">
    <source>
        <dbReference type="SAM" id="SignalP"/>
    </source>
</evidence>
<dbReference type="RefSeq" id="WP_155601200.1">
    <property type="nucleotide sequence ID" value="NZ_RCNR01000066.1"/>
</dbReference>
<comment type="caution">
    <text evidence="4">The sequence shown here is derived from an EMBL/GenBank/DDBJ whole genome shotgun (WGS) entry which is preliminary data.</text>
</comment>
<sequence>MKQIIPALFFLFICVTTQAQDVKPENSSASMASLNVSGGQARSSKGSVVYSVGTIFYTNIETQQNTVSQCIQQAKELKIQEVKDMQLVKLRAYPNPTTDYVLIDILDYENENAQYQLFDFRGSLIKNERITTSTTKLPMDDLRSSTYFLKVTVMNKFEKTLTLLKK</sequence>
<dbReference type="NCBIfam" id="TIGR04183">
    <property type="entry name" value="Por_Secre_tail"/>
    <property type="match status" value="1"/>
</dbReference>
<feature type="chain" id="PRO_5031282843" evidence="2">
    <location>
        <begin position="20"/>
        <end position="166"/>
    </location>
</feature>
<keyword evidence="5" id="KW-1185">Reference proteome</keyword>
<name>A0A7X3D3A6_9FLAO</name>